<keyword evidence="1" id="KW-0472">Membrane</keyword>
<evidence type="ECO:0000313" key="3">
    <source>
        <dbReference type="Proteomes" id="UP000430146"/>
    </source>
</evidence>
<name>A0A5S9QZY3_MYCVN</name>
<keyword evidence="1" id="KW-0812">Transmembrane</keyword>
<proteinExistence type="predicted"/>
<reference evidence="2 3" key="1">
    <citation type="submission" date="2019-11" db="EMBL/GenBank/DDBJ databases">
        <authorList>
            <person name="Holert J."/>
        </authorList>
    </citation>
    <scope>NUCLEOTIDE SEQUENCE [LARGE SCALE GENOMIC DNA]</scope>
    <source>
        <strain evidence="2">BC8_1</strain>
    </source>
</reference>
<dbReference type="EMBL" id="CACSIP010000023">
    <property type="protein sequence ID" value="CAA0124789.1"/>
    <property type="molecule type" value="Genomic_DNA"/>
</dbReference>
<dbReference type="AlphaFoldDB" id="A0A5S9QZY3"/>
<sequence length="42" mass="4822">MLGWLVDSGSPSIVIAYLLVAVVFLILRRRKPLTRRRSELLL</sequence>
<dbReference type="Proteomes" id="UP000430146">
    <property type="component" value="Unassembled WGS sequence"/>
</dbReference>
<keyword evidence="3" id="KW-1185">Reference proteome</keyword>
<feature type="transmembrane region" description="Helical" evidence="1">
    <location>
        <begin position="12"/>
        <end position="28"/>
    </location>
</feature>
<evidence type="ECO:0000256" key="1">
    <source>
        <dbReference type="SAM" id="Phobius"/>
    </source>
</evidence>
<keyword evidence="1" id="KW-1133">Transmembrane helix</keyword>
<dbReference type="RefSeq" id="WP_272952241.1">
    <property type="nucleotide sequence ID" value="NZ_CACSIP010000023.1"/>
</dbReference>
<evidence type="ECO:0000313" key="2">
    <source>
        <dbReference type="EMBL" id="CAA0124789.1"/>
    </source>
</evidence>
<organism evidence="2 3">
    <name type="scientific">Mycolicibacterium vanbaalenii</name>
    <name type="common">Mycobacterium vanbaalenii</name>
    <dbReference type="NCBI Taxonomy" id="110539"/>
    <lineage>
        <taxon>Bacteria</taxon>
        <taxon>Bacillati</taxon>
        <taxon>Actinomycetota</taxon>
        <taxon>Actinomycetes</taxon>
        <taxon>Mycobacteriales</taxon>
        <taxon>Mycobacteriaceae</taxon>
        <taxon>Mycolicibacterium</taxon>
    </lineage>
</organism>
<gene>
    <name evidence="2" type="ORF">AELLOGFF_01134</name>
</gene>
<accession>A0A5S9QZY3</accession>
<protein>
    <submittedName>
        <fullName evidence="2">Uncharacterized protein</fullName>
    </submittedName>
</protein>